<gene>
    <name evidence="4" type="ORF">TRIADDRAFT_32080</name>
</gene>
<dbReference type="InterPro" id="IPR036300">
    <property type="entry name" value="MIR_dom_sf"/>
</dbReference>
<dbReference type="RefSeq" id="XP_002117039.1">
    <property type="nucleotide sequence ID" value="XM_002117003.1"/>
</dbReference>
<feature type="domain" description="MIR" evidence="3">
    <location>
        <begin position="1"/>
        <end position="52"/>
    </location>
</feature>
<dbReference type="GeneID" id="6758323"/>
<organism evidence="4 5">
    <name type="scientific">Trichoplax adhaerens</name>
    <name type="common">Trichoplax reptans</name>
    <dbReference type="NCBI Taxonomy" id="10228"/>
    <lineage>
        <taxon>Eukaryota</taxon>
        <taxon>Metazoa</taxon>
        <taxon>Placozoa</taxon>
        <taxon>Uniplacotomia</taxon>
        <taxon>Trichoplacea</taxon>
        <taxon>Trichoplacidae</taxon>
        <taxon>Trichoplax</taxon>
    </lineage>
</organism>
<dbReference type="eggNOG" id="KOG3358">
    <property type="taxonomic scope" value="Eukaryota"/>
</dbReference>
<dbReference type="PhylomeDB" id="B3S9Y2"/>
<dbReference type="EMBL" id="DS985260">
    <property type="protein sequence ID" value="EDV20345.1"/>
    <property type="molecule type" value="Genomic_DNA"/>
</dbReference>
<dbReference type="SUPFAM" id="SSF82109">
    <property type="entry name" value="MIR domain"/>
    <property type="match status" value="1"/>
</dbReference>
<evidence type="ECO:0000313" key="4">
    <source>
        <dbReference type="EMBL" id="EDV20345.1"/>
    </source>
</evidence>
<dbReference type="FunCoup" id="B3S9Y2">
    <property type="interactions" value="2069"/>
</dbReference>
<name>B3S9Y2_TRIAD</name>
<evidence type="ECO:0000256" key="2">
    <source>
        <dbReference type="ARBA" id="ARBA00022737"/>
    </source>
</evidence>
<sequence>MTCGSAVKLVNIKYNARLHSHDVKYGSGSGQQSVTGQPAKDDVNSYWIIKGPHGKDCLRGTAIKCGATIRLMHAATESHLHSHHFPSPLSHNKEVSCFGGKDKGDHLDNWMVVCNTNRKYWMRDEQIRLKHVELASYLHLTGDVFGRPINGQYEISGYHATERGNLWKAAVGPCYINVLH</sequence>
<dbReference type="STRING" id="10228.B3S9Y2"/>
<dbReference type="AlphaFoldDB" id="B3S9Y2"/>
<keyword evidence="2" id="KW-0677">Repeat</keyword>
<keyword evidence="1" id="KW-0732">Signal</keyword>
<dbReference type="CTD" id="6758323"/>
<keyword evidence="5" id="KW-1185">Reference proteome</keyword>
<evidence type="ECO:0000313" key="5">
    <source>
        <dbReference type="Proteomes" id="UP000009022"/>
    </source>
</evidence>
<dbReference type="Proteomes" id="UP000009022">
    <property type="component" value="Unassembled WGS sequence"/>
</dbReference>
<dbReference type="PANTHER" id="PTHR46809:SF2">
    <property type="entry name" value="GH21273P"/>
    <property type="match status" value="1"/>
</dbReference>
<dbReference type="OrthoDB" id="5588846at2759"/>
<dbReference type="OMA" id="NYWRAME"/>
<dbReference type="InterPro" id="IPR016093">
    <property type="entry name" value="MIR_motif"/>
</dbReference>
<dbReference type="CDD" id="cd23293">
    <property type="entry name" value="beta-trefoil_MIR_SDF2_meta"/>
    <property type="match status" value="1"/>
</dbReference>
<evidence type="ECO:0000256" key="1">
    <source>
        <dbReference type="ARBA" id="ARBA00022729"/>
    </source>
</evidence>
<feature type="domain" description="MIR" evidence="3">
    <location>
        <begin position="60"/>
        <end position="115"/>
    </location>
</feature>
<evidence type="ECO:0000259" key="3">
    <source>
        <dbReference type="PROSITE" id="PS50919"/>
    </source>
</evidence>
<dbReference type="PANTHER" id="PTHR46809">
    <property type="entry name" value="STROMAL CELL-DERIVED FACTOR 2-LIKE PROTEIN"/>
    <property type="match status" value="1"/>
</dbReference>
<dbReference type="Pfam" id="PF02815">
    <property type="entry name" value="MIR"/>
    <property type="match status" value="1"/>
</dbReference>
<dbReference type="Gene3D" id="2.80.10.50">
    <property type="match status" value="1"/>
</dbReference>
<reference evidence="4 5" key="1">
    <citation type="journal article" date="2008" name="Nature">
        <title>The Trichoplax genome and the nature of placozoans.</title>
        <authorList>
            <person name="Srivastava M."/>
            <person name="Begovic E."/>
            <person name="Chapman J."/>
            <person name="Putnam N.H."/>
            <person name="Hellsten U."/>
            <person name="Kawashima T."/>
            <person name="Kuo A."/>
            <person name="Mitros T."/>
            <person name="Salamov A."/>
            <person name="Carpenter M.L."/>
            <person name="Signorovitch A.Y."/>
            <person name="Moreno M.A."/>
            <person name="Kamm K."/>
            <person name="Grimwood J."/>
            <person name="Schmutz J."/>
            <person name="Shapiro H."/>
            <person name="Grigoriev I.V."/>
            <person name="Buss L.W."/>
            <person name="Schierwater B."/>
            <person name="Dellaporta S.L."/>
            <person name="Rokhsar D.S."/>
        </authorList>
    </citation>
    <scope>NUCLEOTIDE SEQUENCE [LARGE SCALE GENOMIC DNA]</scope>
    <source>
        <strain evidence="4 5">Grell-BS-1999</strain>
    </source>
</reference>
<dbReference type="HOGENOM" id="CLU_078126_0_0_1"/>
<dbReference type="InParanoid" id="B3S9Y2"/>
<protein>
    <recommendedName>
        <fullName evidence="3">MIR domain-containing protein</fullName>
    </recommendedName>
</protein>
<proteinExistence type="predicted"/>
<dbReference type="PROSITE" id="PS50919">
    <property type="entry name" value="MIR"/>
    <property type="match status" value="2"/>
</dbReference>
<dbReference type="SMART" id="SM00472">
    <property type="entry name" value="MIR"/>
    <property type="match status" value="3"/>
</dbReference>
<dbReference type="KEGG" id="tad:TRIADDRAFT_32080"/>
<accession>B3S9Y2</accession>